<reference evidence="3" key="1">
    <citation type="journal article" date="2020" name="bioRxiv">
        <title>A rank-normalized archaeal taxonomy based on genome phylogeny resolves widespread incomplete and uneven classifications.</title>
        <authorList>
            <person name="Rinke C."/>
            <person name="Chuvochina M."/>
            <person name="Mussig A.J."/>
            <person name="Chaumeil P.-A."/>
            <person name="Waite D.W."/>
            <person name="Whitman W.B."/>
            <person name="Parks D.H."/>
            <person name="Hugenholtz P."/>
        </authorList>
    </citation>
    <scope>NUCLEOTIDE SEQUENCE [LARGE SCALE GENOMIC DNA]</scope>
</reference>
<dbReference type="AlphaFoldDB" id="A0A7J4K0H7"/>
<feature type="transmembrane region" description="Helical" evidence="1">
    <location>
        <begin position="12"/>
        <end position="36"/>
    </location>
</feature>
<keyword evidence="1" id="KW-1133">Transmembrane helix</keyword>
<sequence length="45" mass="5116">MSVARRVAKNTFFLVSGQVLWTVFSIILLLFSARILGVEDFGNWL</sequence>
<keyword evidence="1" id="KW-0472">Membrane</keyword>
<accession>A0A7J4K0H7</accession>
<proteinExistence type="predicted"/>
<organism evidence="2 3">
    <name type="scientific">Candidatus Iainarchaeum sp</name>
    <dbReference type="NCBI Taxonomy" id="3101447"/>
    <lineage>
        <taxon>Archaea</taxon>
        <taxon>Candidatus Iainarchaeota</taxon>
        <taxon>Candidatus Iainarchaeia</taxon>
        <taxon>Candidatus Iainarchaeales</taxon>
        <taxon>Candidatus Iainarchaeaceae</taxon>
        <taxon>Candidatus Iainarchaeum</taxon>
    </lineage>
</organism>
<gene>
    <name evidence="2" type="ORF">HA222_05260</name>
</gene>
<evidence type="ECO:0000313" key="3">
    <source>
        <dbReference type="Proteomes" id="UP000590964"/>
    </source>
</evidence>
<name>A0A7J4K0H7_9ARCH</name>
<keyword evidence="1" id="KW-0812">Transmembrane</keyword>
<dbReference type="Proteomes" id="UP000590964">
    <property type="component" value="Unassembled WGS sequence"/>
</dbReference>
<protein>
    <submittedName>
        <fullName evidence="2">Uncharacterized protein</fullName>
    </submittedName>
</protein>
<comment type="caution">
    <text evidence="2">The sequence shown here is derived from an EMBL/GenBank/DDBJ whole genome shotgun (WGS) entry which is preliminary data.</text>
</comment>
<evidence type="ECO:0000256" key="1">
    <source>
        <dbReference type="SAM" id="Phobius"/>
    </source>
</evidence>
<evidence type="ECO:0000313" key="2">
    <source>
        <dbReference type="EMBL" id="HIH22035.1"/>
    </source>
</evidence>
<dbReference type="EMBL" id="DUFW01000093">
    <property type="protein sequence ID" value="HIH22035.1"/>
    <property type="molecule type" value="Genomic_DNA"/>
</dbReference>